<keyword evidence="3" id="KW-1185">Reference proteome</keyword>
<evidence type="ECO:0000313" key="2">
    <source>
        <dbReference type="EMBL" id="RDX78806.1"/>
    </source>
</evidence>
<sequence>MTDLDSNIVDVPNPGGHDPDYCYFDTIKKLLNVRKLFEKFLELCMRHTCYQQCARAPQRAIEDAMQWVAVEEWMRLDEARREAKKGNKSNTSNDNSHNNNKINKRSKTTTYPNQ</sequence>
<accession>A0A371FKI1</accession>
<name>A0A371FKI1_MUCPR</name>
<dbReference type="STRING" id="157652.A0A371FKI1"/>
<comment type="caution">
    <text evidence="2">The sequence shown here is derived from an EMBL/GenBank/DDBJ whole genome shotgun (WGS) entry which is preliminary data.</text>
</comment>
<proteinExistence type="predicted"/>
<evidence type="ECO:0000313" key="3">
    <source>
        <dbReference type="Proteomes" id="UP000257109"/>
    </source>
</evidence>
<dbReference type="OrthoDB" id="1739576at2759"/>
<evidence type="ECO:0000256" key="1">
    <source>
        <dbReference type="SAM" id="MobiDB-lite"/>
    </source>
</evidence>
<dbReference type="AlphaFoldDB" id="A0A371FKI1"/>
<feature type="region of interest" description="Disordered" evidence="1">
    <location>
        <begin position="79"/>
        <end position="114"/>
    </location>
</feature>
<gene>
    <name evidence="2" type="ORF">CR513_40860</name>
</gene>
<feature type="non-terminal residue" evidence="2">
    <location>
        <position position="1"/>
    </location>
</feature>
<feature type="compositionally biased region" description="Low complexity" evidence="1">
    <location>
        <begin position="88"/>
        <end position="101"/>
    </location>
</feature>
<reference evidence="2" key="1">
    <citation type="submission" date="2018-05" db="EMBL/GenBank/DDBJ databases">
        <title>Draft genome of Mucuna pruriens seed.</title>
        <authorList>
            <person name="Nnadi N.E."/>
            <person name="Vos R."/>
            <person name="Hasami M.H."/>
            <person name="Devisetty U.K."/>
            <person name="Aguiy J.C."/>
        </authorList>
    </citation>
    <scope>NUCLEOTIDE SEQUENCE [LARGE SCALE GENOMIC DNA]</scope>
    <source>
        <strain evidence="2">JCA_2017</strain>
    </source>
</reference>
<protein>
    <submittedName>
        <fullName evidence="2">Uncharacterized protein</fullName>
    </submittedName>
</protein>
<dbReference type="Proteomes" id="UP000257109">
    <property type="component" value="Unassembled WGS sequence"/>
</dbReference>
<dbReference type="EMBL" id="QJKJ01008737">
    <property type="protein sequence ID" value="RDX78806.1"/>
    <property type="molecule type" value="Genomic_DNA"/>
</dbReference>
<organism evidence="2 3">
    <name type="scientific">Mucuna pruriens</name>
    <name type="common">Velvet bean</name>
    <name type="synonym">Dolichos pruriens</name>
    <dbReference type="NCBI Taxonomy" id="157652"/>
    <lineage>
        <taxon>Eukaryota</taxon>
        <taxon>Viridiplantae</taxon>
        <taxon>Streptophyta</taxon>
        <taxon>Embryophyta</taxon>
        <taxon>Tracheophyta</taxon>
        <taxon>Spermatophyta</taxon>
        <taxon>Magnoliopsida</taxon>
        <taxon>eudicotyledons</taxon>
        <taxon>Gunneridae</taxon>
        <taxon>Pentapetalae</taxon>
        <taxon>rosids</taxon>
        <taxon>fabids</taxon>
        <taxon>Fabales</taxon>
        <taxon>Fabaceae</taxon>
        <taxon>Papilionoideae</taxon>
        <taxon>50 kb inversion clade</taxon>
        <taxon>NPAAA clade</taxon>
        <taxon>indigoferoid/millettioid clade</taxon>
        <taxon>Phaseoleae</taxon>
        <taxon>Mucuna</taxon>
    </lineage>
</organism>